<reference evidence="1" key="1">
    <citation type="journal article" date="2015" name="Nature">
        <title>Complex archaea that bridge the gap between prokaryotes and eukaryotes.</title>
        <authorList>
            <person name="Spang A."/>
            <person name="Saw J.H."/>
            <person name="Jorgensen S.L."/>
            <person name="Zaremba-Niedzwiedzka K."/>
            <person name="Martijn J."/>
            <person name="Lind A.E."/>
            <person name="van Eijk R."/>
            <person name="Schleper C."/>
            <person name="Guy L."/>
            <person name="Ettema T.J."/>
        </authorList>
    </citation>
    <scope>NUCLEOTIDE SEQUENCE</scope>
</reference>
<dbReference type="EMBL" id="LAZR01001710">
    <property type="protein sequence ID" value="KKN40372.1"/>
    <property type="molecule type" value="Genomic_DNA"/>
</dbReference>
<evidence type="ECO:0000313" key="1">
    <source>
        <dbReference type="EMBL" id="KKN40372.1"/>
    </source>
</evidence>
<accession>A0A0F9QTN6</accession>
<name>A0A0F9QTN6_9ZZZZ</name>
<proteinExistence type="predicted"/>
<dbReference type="AlphaFoldDB" id="A0A0F9QTN6"/>
<comment type="caution">
    <text evidence="1">The sequence shown here is derived from an EMBL/GenBank/DDBJ whole genome shotgun (WGS) entry which is preliminary data.</text>
</comment>
<sequence>MALTKTPQGSNLTYHLFTESATPLTAVENVRGGPCTLYAIGIENEASSGAAAWVKAFDHAGAGLSVGTDDLQLLIPIDAQGGSPLNDELEILIPGGLSLVNGLTFFASKEDGSEAAVAPSQNLTTRWMTN</sequence>
<protein>
    <submittedName>
        <fullName evidence="1">Uncharacterized protein</fullName>
    </submittedName>
</protein>
<organism evidence="1">
    <name type="scientific">marine sediment metagenome</name>
    <dbReference type="NCBI Taxonomy" id="412755"/>
    <lineage>
        <taxon>unclassified sequences</taxon>
        <taxon>metagenomes</taxon>
        <taxon>ecological metagenomes</taxon>
    </lineage>
</organism>
<gene>
    <name evidence="1" type="ORF">LCGC14_0734240</name>
</gene>